<dbReference type="EMBL" id="JAUSWC010000008">
    <property type="protein sequence ID" value="MDQ0487716.1"/>
    <property type="molecule type" value="Genomic_DNA"/>
</dbReference>
<dbReference type="InterPro" id="IPR034704">
    <property type="entry name" value="Ribosomal_bL28/bL31-like_sf"/>
</dbReference>
<gene>
    <name evidence="5" type="ORF">QO019_002571</name>
</gene>
<dbReference type="SUPFAM" id="SSF143800">
    <property type="entry name" value="L28p-like"/>
    <property type="match status" value="1"/>
</dbReference>
<evidence type="ECO:0000256" key="2">
    <source>
        <dbReference type="ARBA" id="ARBA00022980"/>
    </source>
</evidence>
<organism evidence="5 6">
    <name type="scientific">Streptomyces thermodiastaticus</name>
    <dbReference type="NCBI Taxonomy" id="44061"/>
    <lineage>
        <taxon>Bacteria</taxon>
        <taxon>Bacillati</taxon>
        <taxon>Actinomycetota</taxon>
        <taxon>Actinomycetes</taxon>
        <taxon>Kitasatosporales</taxon>
        <taxon>Streptomycetaceae</taxon>
        <taxon>Streptomyces</taxon>
    </lineage>
</organism>
<proteinExistence type="inferred from homology"/>
<comment type="caution">
    <text evidence="5">The sequence shown here is derived from an EMBL/GenBank/DDBJ whole genome shotgun (WGS) entry which is preliminary data.</text>
</comment>
<evidence type="ECO:0000256" key="3">
    <source>
        <dbReference type="ARBA" id="ARBA00023274"/>
    </source>
</evidence>
<feature type="compositionally biased region" description="Basic residues" evidence="4">
    <location>
        <begin position="231"/>
        <end position="242"/>
    </location>
</feature>
<dbReference type="InterPro" id="IPR037147">
    <property type="entry name" value="Ribosomal_bL28_sf"/>
</dbReference>
<feature type="region of interest" description="Disordered" evidence="4">
    <location>
        <begin position="208"/>
        <end position="242"/>
    </location>
</feature>
<name>A0ABU0KEA0_9ACTN</name>
<comment type="similarity">
    <text evidence="1">Belongs to the bacterial ribosomal protein bL28 family.</text>
</comment>
<evidence type="ECO:0000256" key="1">
    <source>
        <dbReference type="ARBA" id="ARBA00008760"/>
    </source>
</evidence>
<dbReference type="InterPro" id="IPR026569">
    <property type="entry name" value="Ribosomal_bL28"/>
</dbReference>
<evidence type="ECO:0000256" key="4">
    <source>
        <dbReference type="SAM" id="MobiDB-lite"/>
    </source>
</evidence>
<dbReference type="Proteomes" id="UP001236795">
    <property type="component" value="Unassembled WGS sequence"/>
</dbReference>
<evidence type="ECO:0000313" key="6">
    <source>
        <dbReference type="Proteomes" id="UP001236795"/>
    </source>
</evidence>
<protein>
    <recommendedName>
        <fullName evidence="7">50S ribosomal protein L28</fullName>
    </recommendedName>
</protein>
<dbReference type="Pfam" id="PF00830">
    <property type="entry name" value="Ribosomal_L28"/>
    <property type="match status" value="1"/>
</dbReference>
<evidence type="ECO:0000313" key="5">
    <source>
        <dbReference type="EMBL" id="MDQ0487716.1"/>
    </source>
</evidence>
<dbReference type="Gene3D" id="2.30.170.40">
    <property type="entry name" value="Ribosomal protein L28/L24"/>
    <property type="match status" value="1"/>
</dbReference>
<keyword evidence="2" id="KW-0689">Ribosomal protein</keyword>
<evidence type="ECO:0008006" key="7">
    <source>
        <dbReference type="Google" id="ProtNLM"/>
    </source>
</evidence>
<accession>A0ABU0KEA0</accession>
<reference evidence="5 6" key="1">
    <citation type="submission" date="2023-07" db="EMBL/GenBank/DDBJ databases">
        <title>Genomic Encyclopedia of Type Strains, Phase IV (KMG-IV): sequencing the most valuable type-strain genomes for metagenomic binning, comparative biology and taxonomic classification.</title>
        <authorList>
            <person name="Goeker M."/>
        </authorList>
    </citation>
    <scope>NUCLEOTIDE SEQUENCE [LARGE SCALE GENOMIC DNA]</scope>
    <source>
        <strain evidence="5 6">DSM 40573</strain>
    </source>
</reference>
<sequence>MLGGGGRLHVESCEGQPGELCGVGAHPTGGGVELGEKRTVLVVGVLALHDGEDGGVLQLPGPGVADRALVAGRGREARLGQVVAFAEAGQDEGGIDRRDHVGEPDRVSTVLEDHLGHSPGFDRVPQLDDGEPGDAGIGEPIQLGDQVLAQRAACAVVDQRGLFSGQLTRSVAHLAQNGAVGRTGQVVMEGDAVGHQVQEALHDLAACLGAEPGDDDDRESGTAAHQLTPRRPYRRSKRSTGLRQHHLPLASAHFAPLRPPNIQRKRYWLPSEGRHVRLTLSAKAIKTVDSIGIEAAMARISARGEKV</sequence>
<keyword evidence="3" id="KW-0687">Ribonucleoprotein</keyword>
<keyword evidence="6" id="KW-1185">Reference proteome</keyword>